<reference evidence="3 4" key="1">
    <citation type="submission" date="2019-11" db="EMBL/GenBank/DDBJ databases">
        <authorList>
            <person name="Dong K."/>
        </authorList>
    </citation>
    <scope>NUCLEOTIDE SEQUENCE [LARGE SCALE GENOMIC DNA]</scope>
    <source>
        <strain evidence="3 4">NBRC 111993</strain>
    </source>
</reference>
<dbReference type="InterPro" id="IPR014044">
    <property type="entry name" value="CAP_dom"/>
</dbReference>
<dbReference type="Proteomes" id="UP000478183">
    <property type="component" value="Unassembled WGS sequence"/>
</dbReference>
<evidence type="ECO:0000256" key="1">
    <source>
        <dbReference type="SAM" id="SignalP"/>
    </source>
</evidence>
<keyword evidence="1" id="KW-0732">Signal</keyword>
<organism evidence="3 4">
    <name type="scientific">Paracoccus aestuariivivens</name>
    <dbReference type="NCBI Taxonomy" id="1820333"/>
    <lineage>
        <taxon>Bacteria</taxon>
        <taxon>Pseudomonadati</taxon>
        <taxon>Pseudomonadota</taxon>
        <taxon>Alphaproteobacteria</taxon>
        <taxon>Rhodobacterales</taxon>
        <taxon>Paracoccaceae</taxon>
        <taxon>Paracoccus</taxon>
    </lineage>
</organism>
<dbReference type="PANTHER" id="PTHR31157:SF1">
    <property type="entry name" value="SCP DOMAIN-CONTAINING PROTEIN"/>
    <property type="match status" value="1"/>
</dbReference>
<dbReference type="SUPFAM" id="SSF55797">
    <property type="entry name" value="PR-1-like"/>
    <property type="match status" value="1"/>
</dbReference>
<dbReference type="Gene3D" id="3.40.33.10">
    <property type="entry name" value="CAP"/>
    <property type="match status" value="1"/>
</dbReference>
<gene>
    <name evidence="3" type="ORF">GL286_08220</name>
</gene>
<protein>
    <submittedName>
        <fullName evidence="3">CAP domain-containing protein</fullName>
    </submittedName>
</protein>
<proteinExistence type="predicted"/>
<evidence type="ECO:0000313" key="3">
    <source>
        <dbReference type="EMBL" id="MTH77707.1"/>
    </source>
</evidence>
<feature type="domain" description="SCP" evidence="2">
    <location>
        <begin position="71"/>
        <end position="190"/>
    </location>
</feature>
<feature type="chain" id="PRO_5026901128" evidence="1">
    <location>
        <begin position="23"/>
        <end position="194"/>
    </location>
</feature>
<dbReference type="AlphaFoldDB" id="A0A6L6JAL8"/>
<accession>A0A6L6JAL8</accession>
<dbReference type="OrthoDB" id="9811255at2"/>
<keyword evidence="4" id="KW-1185">Reference proteome</keyword>
<dbReference type="Pfam" id="PF00188">
    <property type="entry name" value="CAP"/>
    <property type="match status" value="1"/>
</dbReference>
<dbReference type="InterPro" id="IPR035940">
    <property type="entry name" value="CAP_sf"/>
</dbReference>
<dbReference type="PROSITE" id="PS51257">
    <property type="entry name" value="PROKAR_LIPOPROTEIN"/>
    <property type="match status" value="1"/>
</dbReference>
<comment type="caution">
    <text evidence="3">The sequence shown here is derived from an EMBL/GenBank/DDBJ whole genome shotgun (WGS) entry which is preliminary data.</text>
</comment>
<sequence>MNKLMLAVAVFALASCSASVEKSDTSAAVSTKSVMPKGIVHTDGHGPINLSVAGEAQCGSLSVSETRAALSYSNSVRAAAGLPALRTNAKLQKAAELQACDMASRGVMEHIGRQSTGPGMRIKQLGYKPQITAENIAAGASSIFDLNGAMREWAASARHRQNTNIPQMKEMGIGRALSPDGRYAYWSVVYSDPR</sequence>
<feature type="signal peptide" evidence="1">
    <location>
        <begin position="1"/>
        <end position="22"/>
    </location>
</feature>
<evidence type="ECO:0000313" key="4">
    <source>
        <dbReference type="Proteomes" id="UP000478183"/>
    </source>
</evidence>
<dbReference type="CDD" id="cd05379">
    <property type="entry name" value="CAP_bacterial"/>
    <property type="match status" value="1"/>
</dbReference>
<dbReference type="EMBL" id="WMIE01000003">
    <property type="protein sequence ID" value="MTH77707.1"/>
    <property type="molecule type" value="Genomic_DNA"/>
</dbReference>
<name>A0A6L6JAL8_9RHOB</name>
<dbReference type="RefSeq" id="WP_155095081.1">
    <property type="nucleotide sequence ID" value="NZ_WMIE01000003.1"/>
</dbReference>
<evidence type="ECO:0000259" key="2">
    <source>
        <dbReference type="Pfam" id="PF00188"/>
    </source>
</evidence>
<dbReference type="PANTHER" id="PTHR31157">
    <property type="entry name" value="SCP DOMAIN-CONTAINING PROTEIN"/>
    <property type="match status" value="1"/>
</dbReference>